<feature type="compositionally biased region" description="Polar residues" evidence="1">
    <location>
        <begin position="1238"/>
        <end position="1247"/>
    </location>
</feature>
<accession>A0AAE2D633</accession>
<name>A0AAE2D633_SCHME</name>
<gene>
    <name evidence="4" type="ORF">MN116_004927</name>
</gene>
<feature type="domain" description="Transmembrane protein family 132 fourth" evidence="3">
    <location>
        <begin position="448"/>
        <end position="542"/>
    </location>
</feature>
<feature type="region of interest" description="Disordered" evidence="1">
    <location>
        <begin position="1381"/>
        <end position="1413"/>
    </location>
</feature>
<dbReference type="InterPro" id="IPR031437">
    <property type="entry name" value="Ig_TMEM132_4th"/>
</dbReference>
<dbReference type="Pfam" id="PF16070">
    <property type="entry name" value="Ig_TMEM132_4th"/>
    <property type="match status" value="1"/>
</dbReference>
<feature type="compositionally biased region" description="Low complexity" evidence="1">
    <location>
        <begin position="2162"/>
        <end position="2172"/>
    </location>
</feature>
<evidence type="ECO:0000256" key="2">
    <source>
        <dbReference type="SAM" id="SignalP"/>
    </source>
</evidence>
<evidence type="ECO:0000313" key="4">
    <source>
        <dbReference type="EMBL" id="KAK4471505.1"/>
    </source>
</evidence>
<feature type="region of interest" description="Disordered" evidence="1">
    <location>
        <begin position="1211"/>
        <end position="1249"/>
    </location>
</feature>
<protein>
    <recommendedName>
        <fullName evidence="3">Transmembrane protein family 132 fourth domain-containing protein</fullName>
    </recommendedName>
</protein>
<evidence type="ECO:0000259" key="3">
    <source>
        <dbReference type="Pfam" id="PF16070"/>
    </source>
</evidence>
<dbReference type="InterPro" id="IPR026307">
    <property type="entry name" value="TMEM132"/>
</dbReference>
<feature type="chain" id="PRO_5042246404" description="Transmembrane protein family 132 fourth domain-containing protein" evidence="2">
    <location>
        <begin position="22"/>
        <end position="2222"/>
    </location>
</feature>
<reference evidence="4" key="1">
    <citation type="submission" date="2022-04" db="EMBL/GenBank/DDBJ databases">
        <authorList>
            <person name="Xu L."/>
            <person name="Lv Z."/>
        </authorList>
    </citation>
    <scope>NUCLEOTIDE SEQUENCE</scope>
    <source>
        <strain evidence="4">LV_2022a</strain>
    </source>
</reference>
<keyword evidence="2" id="KW-0732">Signal</keyword>
<evidence type="ECO:0000256" key="1">
    <source>
        <dbReference type="SAM" id="MobiDB-lite"/>
    </source>
</evidence>
<dbReference type="PANTHER" id="PTHR13388">
    <property type="entry name" value="DETONATOR, ISOFORM E"/>
    <property type="match status" value="1"/>
</dbReference>
<feature type="region of interest" description="Disordered" evidence="1">
    <location>
        <begin position="2160"/>
        <end position="2186"/>
    </location>
</feature>
<sequence>MWKMVLLFKAIILFSLSSVKAYTDDLVDISFRQRDSAFFISDNQSLKYDSSTLFATASNSDRYEIDASIGLLHNSLTFQGDKLTGNSKLHVTVHTFDTEISEETKTLHILCHASYYDKISELKLESKSLCCVISVNASYFNELTSCVIVIDHVNKHWICHASMRLPSALWKQKQSPEVTLSYMSTEFVSFSDKVKLNDVVHDNFKRCHLSLIDKKSSFTPLPSVNIAYLIPDATRDLGRSLLLQIPRRELKTNENFFVTVRLKRLDDVSDFTLRFEIPPNTYVEFVRVIWPPGINTVTSSSSSPQMPMSSITSGDANSYIEIDELHDSQIGSTIGASERNDIRSRNMWDVFHRSVINSKRNVTEIIARFREDLVTTNPTSKYSSATEIYKLQFRVNKPQSSSPGRVAPRIFWSLVSLSRRNSPDHTISGSPVVTRLNIEPSEFKHITMVLKTSALVNLAVLSGQPTIYPVWVYGLTHDLKLIDITNKATCHTGDDAVIHFAQDICSKLGFSGAELDGSPGLPLVAKMDGRSASATLLVWFPKAPSLKLIVESGLSSNYELIDQSASNSITIKHLATEIIESHSNVHKSPWTNQKNSQESTQFFQYFRVRVMARFILASSVLHDKDVLGGRINQYVDVTEFTAHRLRLEYTHEQLMNTVSLNSDRNISNSIPELIHFKSPARLLTIGDVSIHRQLHQTSHSIYGNKYLKPLRVWIIGQHAGSVKIHLAPIDRTLVNAFIPPGLAKQLKDPSSKISNLQLQLHNNNQSEKFNDVASSNNDNLFKEPSITVQVTDKTSIWPVGISAQLVTDFSIYVSQSSGIDDVRQILSPNLSSLQNRSIDNNNNNDENQFPSTPTERMPLLSGVYSLYVELKGSKLTHSGSINSEFNQPLKNTHRKMSMLSNDDYYYVNKTGQSSGGRMANSVGFLVVWIHLSDGSSILWNRMTEIYGKLHGKDKIPLNLSIKNCRPDLFWIETSSPGLVESKLRSVRGTPSIPAFFPLESSHFTSSSSFLRQRTNRYSKLARRSIRMKPNLLRTGDRSLSMNQHVYKNLLANKLGENITSVNLSNYWSGPVVWLLHPGIKYSGDLLEVGLTAPSGNILVPHVRIRGEIMTPKDGVPVNEYLRSNNRYEFSAKGLQENRTSVDNTHDSMAFKDAPGFQLTHLTSSLAGIETKSNEVHVKSDPHHLIYSSTSGGTSSNTFPINSDDISVDDRSSILSDVGGGNNNQIENKESVKDRKNKPNPTTVSNRNGIIESKVKTSDSWTSTRPVLELSMYILLGLFAVIGLVFAVNCGVVIVRYRWEKMNMNQISGNPNTIYNGESSTASSYEGAKNTKSMNYNISTPLPYTDEISNNSKEMTNQNQIVSSISLSPKCKWIHRSKSDADNQEKLLGTNNKHDDNDNVTSNKKRKRAKRSATSVFISRQKHKPLLHRDSSWVWVGRQHVVDENHETDRPDYNSNLSNYRYQQQLNQLLPYNSELTNFTATTTAAINNNSVNSNSINLPKTVSKLSCPNKCPLQYNEIKKNSTTAVLSVGEADMLLLQSPYRESVWQDTLRSDTIESDPRFVYLASGNFAQQFECTTGTQPNSFLFHQMSTTVNDTPKNECQTLGRHLKRHTTAYTQRNYQGQECSIRIISNPMPENNKRQHCYPEHHQYKQSAQQFTNPQLFLSDYHSETINYTRQTNNNALTKSVIVSDSWLDNPNPLMLTGSASASLHRKQITPVYLHDECTRTLCSNSDLLNANGISSTSKSKIHFNDVANVPVVSPTTHRLHAPCSISSALPVRLSMFYQEGLSWTSSSQHQHKIKEDWTKSDYPDQSFLITKDTHRNDSLEHKNQSTIDRPDRTTVEMLDVSSPICPLNSPWQVRRPLEKSIKSNQYDCCSNNQPCELHSPLLDQVNFNDDHLHLNKVLELNETGSLSQNPPYPPIRTTSRGAIAYHTLGHVKRSNNNDANNHQPRPLSLPQSFHVSNELYSVLYRTDSSKECIKLLDENNYKEHKTKRGNDSNSSNASEMYQDCLFSSSYDILSKYFNKQQSPSEESLWWYHPVHQKRRRKRKHESKKNTVNKPNHNQHHYHHQLPISLQKKKHQQIDMYVSSVSEQSSDLSIPMVNKIDSVDANIDDSMDFILNHNTNMNSERNLCEHTVENDFIMNTEVDNSEVNIHDNEKLQTSPTTQSSPQSHKHSTTIHNTTDKRQYLNSQSDLSWDQEILCLSHDRLVAYFAEMKESNA</sequence>
<feature type="compositionally biased region" description="Basic residues" evidence="1">
    <location>
        <begin position="2042"/>
        <end position="2053"/>
    </location>
</feature>
<feature type="region of interest" description="Disordered" evidence="1">
    <location>
        <begin position="2042"/>
        <end position="2069"/>
    </location>
</feature>
<feature type="region of interest" description="Disordered" evidence="1">
    <location>
        <begin position="833"/>
        <end position="854"/>
    </location>
</feature>
<keyword evidence="5" id="KW-1185">Reference proteome</keyword>
<dbReference type="PANTHER" id="PTHR13388:SF11">
    <property type="entry name" value="DETONATOR, ISOFORM E"/>
    <property type="match status" value="1"/>
</dbReference>
<reference evidence="4" key="2">
    <citation type="journal article" date="2023" name="Infect Dis Poverty">
        <title>Chromosome-scale genome of the human blood fluke Schistosoma mekongi and its implications for public health.</title>
        <authorList>
            <person name="Zhou M."/>
            <person name="Xu L."/>
            <person name="Xu D."/>
            <person name="Chen W."/>
            <person name="Khan J."/>
            <person name="Hu Y."/>
            <person name="Huang H."/>
            <person name="Wei H."/>
            <person name="Zhang Y."/>
            <person name="Chusongsang P."/>
            <person name="Tanasarnprasert K."/>
            <person name="Hu X."/>
            <person name="Limpanont Y."/>
            <person name="Lv Z."/>
        </authorList>
    </citation>
    <scope>NUCLEOTIDE SEQUENCE</scope>
    <source>
        <strain evidence="4">LV_2022a</strain>
    </source>
</reference>
<dbReference type="EMBL" id="JALJAT010000003">
    <property type="protein sequence ID" value="KAK4471505.1"/>
    <property type="molecule type" value="Genomic_DNA"/>
</dbReference>
<evidence type="ECO:0000313" key="5">
    <source>
        <dbReference type="Proteomes" id="UP001292079"/>
    </source>
</evidence>
<dbReference type="Proteomes" id="UP001292079">
    <property type="component" value="Unassembled WGS sequence"/>
</dbReference>
<comment type="caution">
    <text evidence="4">The sequence shown here is derived from an EMBL/GenBank/DDBJ whole genome shotgun (WGS) entry which is preliminary data.</text>
</comment>
<proteinExistence type="predicted"/>
<feature type="signal peptide" evidence="2">
    <location>
        <begin position="1"/>
        <end position="21"/>
    </location>
</feature>
<organism evidence="4 5">
    <name type="scientific">Schistosoma mekongi</name>
    <name type="common">Parasitic worm</name>
    <dbReference type="NCBI Taxonomy" id="38744"/>
    <lineage>
        <taxon>Eukaryota</taxon>
        <taxon>Metazoa</taxon>
        <taxon>Spiralia</taxon>
        <taxon>Lophotrochozoa</taxon>
        <taxon>Platyhelminthes</taxon>
        <taxon>Trematoda</taxon>
        <taxon>Digenea</taxon>
        <taxon>Strigeidida</taxon>
        <taxon>Schistosomatoidea</taxon>
        <taxon>Schistosomatidae</taxon>
        <taxon>Schistosoma</taxon>
    </lineage>
</organism>